<reference evidence="2 3" key="1">
    <citation type="submission" date="2024-09" db="EMBL/GenBank/DDBJ databases">
        <authorList>
            <person name="Sun Q."/>
            <person name="Mori K."/>
        </authorList>
    </citation>
    <scope>NUCLEOTIDE SEQUENCE [LARGE SCALE GENOMIC DNA]</scope>
    <source>
        <strain evidence="2 3">JCM 3324</strain>
    </source>
</reference>
<dbReference type="EMBL" id="JBHMCF010000029">
    <property type="protein sequence ID" value="MFB9472619.1"/>
    <property type="molecule type" value="Genomic_DNA"/>
</dbReference>
<dbReference type="Proteomes" id="UP001589568">
    <property type="component" value="Unassembled WGS sequence"/>
</dbReference>
<comment type="caution">
    <text evidence="2">The sequence shown here is derived from an EMBL/GenBank/DDBJ whole genome shotgun (WGS) entry which is preliminary data.</text>
</comment>
<dbReference type="PANTHER" id="PTHR46825:SF9">
    <property type="entry name" value="BETA-LACTAMASE-RELATED DOMAIN-CONTAINING PROTEIN"/>
    <property type="match status" value="1"/>
</dbReference>
<dbReference type="InterPro" id="IPR001466">
    <property type="entry name" value="Beta-lactam-related"/>
</dbReference>
<evidence type="ECO:0000259" key="1">
    <source>
        <dbReference type="Pfam" id="PF00144"/>
    </source>
</evidence>
<dbReference type="EC" id="3.-.-.-" evidence="2"/>
<keyword evidence="2" id="KW-0378">Hydrolase</keyword>
<dbReference type="PANTHER" id="PTHR46825">
    <property type="entry name" value="D-ALANYL-D-ALANINE-CARBOXYPEPTIDASE/ENDOPEPTIDASE AMPH"/>
    <property type="match status" value="1"/>
</dbReference>
<dbReference type="SUPFAM" id="SSF56601">
    <property type="entry name" value="beta-lactamase/transpeptidase-like"/>
    <property type="match status" value="1"/>
</dbReference>
<organism evidence="2 3">
    <name type="scientific">Nonomuraea salmonea</name>
    <dbReference type="NCBI Taxonomy" id="46181"/>
    <lineage>
        <taxon>Bacteria</taxon>
        <taxon>Bacillati</taxon>
        <taxon>Actinomycetota</taxon>
        <taxon>Actinomycetes</taxon>
        <taxon>Streptosporangiales</taxon>
        <taxon>Streptosporangiaceae</taxon>
        <taxon>Nonomuraea</taxon>
    </lineage>
</organism>
<dbReference type="InterPro" id="IPR050491">
    <property type="entry name" value="AmpC-like"/>
</dbReference>
<feature type="domain" description="Beta-lactamase-related" evidence="1">
    <location>
        <begin position="24"/>
        <end position="294"/>
    </location>
</feature>
<protein>
    <submittedName>
        <fullName evidence="2">Serine hydrolase domain-containing protein</fullName>
        <ecNumber evidence="2">3.-.-.-</ecNumber>
    </submittedName>
</protein>
<proteinExistence type="predicted"/>
<evidence type="ECO:0000313" key="3">
    <source>
        <dbReference type="Proteomes" id="UP001589568"/>
    </source>
</evidence>
<name>A0ABV5NQK9_9ACTN</name>
<accession>A0ABV5NQK9</accession>
<sequence>MSLSSLVAAAGYRPDEPLVVGVARRDGPPVLLAQGTTAAGDPVTATTLVYAASLSKQLTAACAALLVKDGVLDVDAPLSRWLPELPPWASDVRLRHLVHHTAGLPDDRDIDAGHTTAGVLRALARFPSLPRRPGTAYAYSNAGYVCLAVAVERRAGRPLPAFARERLFASLRMTRTLFWPGPSPVPDGPGSVAPVAGPAPLSLGDGGAWTTLTDLLRWGQALNTDEPGIAPLLQTPGRLDDGTPLDYAWGVGVREHAGHRVYRHGGGWPGLRALHARVPAPGLTLALIALDDRTERRVTLMDGLLDAYLGSSSSSPIMR</sequence>
<dbReference type="Gene3D" id="3.40.710.10">
    <property type="entry name" value="DD-peptidase/beta-lactamase superfamily"/>
    <property type="match status" value="1"/>
</dbReference>
<evidence type="ECO:0000313" key="2">
    <source>
        <dbReference type="EMBL" id="MFB9472619.1"/>
    </source>
</evidence>
<gene>
    <name evidence="2" type="ORF">ACFFR3_24215</name>
</gene>
<dbReference type="InterPro" id="IPR012338">
    <property type="entry name" value="Beta-lactam/transpept-like"/>
</dbReference>
<keyword evidence="3" id="KW-1185">Reference proteome</keyword>
<dbReference type="RefSeq" id="WP_379483890.1">
    <property type="nucleotide sequence ID" value="NZ_JBHMCF010000029.1"/>
</dbReference>
<dbReference type="Pfam" id="PF00144">
    <property type="entry name" value="Beta-lactamase"/>
    <property type="match status" value="1"/>
</dbReference>
<dbReference type="GO" id="GO:0016787">
    <property type="term" value="F:hydrolase activity"/>
    <property type="evidence" value="ECO:0007669"/>
    <property type="project" value="UniProtKB-KW"/>
</dbReference>